<reference evidence="2" key="1">
    <citation type="submission" date="2022-07" db="EMBL/GenBank/DDBJ databases">
        <title>Phylogenomic reconstructions and comparative analyses of Kickxellomycotina fungi.</title>
        <authorList>
            <person name="Reynolds N.K."/>
            <person name="Stajich J.E."/>
            <person name="Barry K."/>
            <person name="Grigoriev I.V."/>
            <person name="Crous P."/>
            <person name="Smith M.E."/>
        </authorList>
    </citation>
    <scope>NUCLEOTIDE SEQUENCE</scope>
    <source>
        <strain evidence="2">RSA 1196</strain>
    </source>
</reference>
<sequence length="84" mass="9394">MRCSVYLLTLIGLTAVTATAINPTPIMAISRCPDYDSAKSLYEISAVYQKEVELKEKLIADPPNEDMFTTLKKDLGQSIAIWKR</sequence>
<dbReference type="AlphaFoldDB" id="A0A9W8E4B7"/>
<organism evidence="2 3">
    <name type="scientific">Dispira parvispora</name>
    <dbReference type="NCBI Taxonomy" id="1520584"/>
    <lineage>
        <taxon>Eukaryota</taxon>
        <taxon>Fungi</taxon>
        <taxon>Fungi incertae sedis</taxon>
        <taxon>Zoopagomycota</taxon>
        <taxon>Kickxellomycotina</taxon>
        <taxon>Dimargaritomycetes</taxon>
        <taxon>Dimargaritales</taxon>
        <taxon>Dimargaritaceae</taxon>
        <taxon>Dispira</taxon>
    </lineage>
</organism>
<name>A0A9W8E4B7_9FUNG</name>
<keyword evidence="3" id="KW-1185">Reference proteome</keyword>
<protein>
    <submittedName>
        <fullName evidence="2">Uncharacterized protein</fullName>
    </submittedName>
</protein>
<proteinExistence type="predicted"/>
<evidence type="ECO:0000313" key="2">
    <source>
        <dbReference type="EMBL" id="KAJ1951474.1"/>
    </source>
</evidence>
<dbReference type="Proteomes" id="UP001150925">
    <property type="component" value="Unassembled WGS sequence"/>
</dbReference>
<dbReference type="EMBL" id="JANBPY010003499">
    <property type="protein sequence ID" value="KAJ1951474.1"/>
    <property type="molecule type" value="Genomic_DNA"/>
</dbReference>
<accession>A0A9W8E4B7</accession>
<feature type="chain" id="PRO_5040761709" evidence="1">
    <location>
        <begin position="19"/>
        <end position="84"/>
    </location>
</feature>
<gene>
    <name evidence="2" type="ORF">IWQ62_006423</name>
</gene>
<comment type="caution">
    <text evidence="2">The sequence shown here is derived from an EMBL/GenBank/DDBJ whole genome shotgun (WGS) entry which is preliminary data.</text>
</comment>
<feature type="signal peptide" evidence="1">
    <location>
        <begin position="1"/>
        <end position="18"/>
    </location>
</feature>
<keyword evidence="1" id="KW-0732">Signal</keyword>
<feature type="non-terminal residue" evidence="2">
    <location>
        <position position="84"/>
    </location>
</feature>
<evidence type="ECO:0000256" key="1">
    <source>
        <dbReference type="SAM" id="SignalP"/>
    </source>
</evidence>
<evidence type="ECO:0000313" key="3">
    <source>
        <dbReference type="Proteomes" id="UP001150925"/>
    </source>
</evidence>